<organism evidence="1 2">
    <name type="scientific">Hypoxylon rubiginosum</name>
    <dbReference type="NCBI Taxonomy" id="110542"/>
    <lineage>
        <taxon>Eukaryota</taxon>
        <taxon>Fungi</taxon>
        <taxon>Dikarya</taxon>
        <taxon>Ascomycota</taxon>
        <taxon>Pezizomycotina</taxon>
        <taxon>Sordariomycetes</taxon>
        <taxon>Xylariomycetidae</taxon>
        <taxon>Xylariales</taxon>
        <taxon>Hypoxylaceae</taxon>
        <taxon>Hypoxylon</taxon>
    </lineage>
</organism>
<gene>
    <name evidence="1" type="ORF">F4821DRAFT_248048</name>
</gene>
<accession>A0ACC0CNR5</accession>
<evidence type="ECO:0000313" key="1">
    <source>
        <dbReference type="EMBL" id="KAI6082034.1"/>
    </source>
</evidence>
<protein>
    <submittedName>
        <fullName evidence="1">Uncharacterized protein</fullName>
    </submittedName>
</protein>
<comment type="caution">
    <text evidence="1">The sequence shown here is derived from an EMBL/GenBank/DDBJ whole genome shotgun (WGS) entry which is preliminary data.</text>
</comment>
<evidence type="ECO:0000313" key="2">
    <source>
        <dbReference type="Proteomes" id="UP001497680"/>
    </source>
</evidence>
<dbReference type="Proteomes" id="UP001497680">
    <property type="component" value="Unassembled WGS sequence"/>
</dbReference>
<name>A0ACC0CNR5_9PEZI</name>
<proteinExistence type="predicted"/>
<reference evidence="1 2" key="1">
    <citation type="journal article" date="2022" name="New Phytol.">
        <title>Ecological generalism drives hyperdiversity of secondary metabolite gene clusters in xylarialean endophytes.</title>
        <authorList>
            <person name="Franco M.E.E."/>
            <person name="Wisecaver J.H."/>
            <person name="Arnold A.E."/>
            <person name="Ju Y.M."/>
            <person name="Slot J.C."/>
            <person name="Ahrendt S."/>
            <person name="Moore L.P."/>
            <person name="Eastman K.E."/>
            <person name="Scott K."/>
            <person name="Konkel Z."/>
            <person name="Mondo S.J."/>
            <person name="Kuo A."/>
            <person name="Hayes R.D."/>
            <person name="Haridas S."/>
            <person name="Andreopoulos B."/>
            <person name="Riley R."/>
            <person name="LaButti K."/>
            <person name="Pangilinan J."/>
            <person name="Lipzen A."/>
            <person name="Amirebrahimi M."/>
            <person name="Yan J."/>
            <person name="Adam C."/>
            <person name="Keymanesh K."/>
            <person name="Ng V."/>
            <person name="Louie K."/>
            <person name="Northen T."/>
            <person name="Drula E."/>
            <person name="Henrissat B."/>
            <person name="Hsieh H.M."/>
            <person name="Youens-Clark K."/>
            <person name="Lutzoni F."/>
            <person name="Miadlikowska J."/>
            <person name="Eastwood D.C."/>
            <person name="Hamelin R.C."/>
            <person name="Grigoriev I.V."/>
            <person name="U'Ren J.M."/>
        </authorList>
    </citation>
    <scope>NUCLEOTIDE SEQUENCE [LARGE SCALE GENOMIC DNA]</scope>
    <source>
        <strain evidence="1 2">ER1909</strain>
    </source>
</reference>
<dbReference type="EMBL" id="MU394380">
    <property type="protein sequence ID" value="KAI6082034.1"/>
    <property type="molecule type" value="Genomic_DNA"/>
</dbReference>
<sequence length="422" mass="45131">MYGIIAFDRGDGAPSAEFRAGPGRYGRGSACKQCRISRVRCSGTLDGENCRRCKRLAKHCSYISKQTQRNHDGRQSPGSNDKSVTSPRAASAEPVNPDSPLPCATSSSPSNLASCNEAQPVTSNSLELDFEGWLHDTSLGSEFLQPNIDLVATSPRTGMLDPPYFPSLQLEDSQGNGEACDNLAPLFPGLTDGGAKDENMVGYEPGASQLDPQDSKSDGRGSSCQCNCLKALTSSLSFLRGWTWGERAGVDSGIRAGGVALNCAEVEDFLALFEKSMAQLRTAESCPMACILSQDLAILLLVVLEQLAKLLLSLAEDSTGISGGSPLDIPSRLTPHSIGVQGIESSSTQQGQGIRLARVGTFEITDPFDLQMIMKVLLQIRTQALGAYVRRLSDKVKSYGFDNLEADLKRITENLDGAVLAR</sequence>
<keyword evidence="2" id="KW-1185">Reference proteome</keyword>